<keyword evidence="6 10" id="KW-0443">Lipid metabolism</keyword>
<evidence type="ECO:0000256" key="5">
    <source>
        <dbReference type="ARBA" id="ARBA00022989"/>
    </source>
</evidence>
<keyword evidence="8 10" id="KW-0594">Phospholipid biosynthesis</keyword>
<keyword evidence="7 10" id="KW-0472">Membrane</keyword>
<evidence type="ECO:0000256" key="3">
    <source>
        <dbReference type="ARBA" id="ARBA00022679"/>
    </source>
</evidence>
<feature type="transmembrane region" description="Helical" evidence="10">
    <location>
        <begin position="148"/>
        <end position="176"/>
    </location>
</feature>
<protein>
    <recommendedName>
        <fullName evidence="10">Glycerol-3-phosphate acyltransferase</fullName>
    </recommendedName>
    <alternativeName>
        <fullName evidence="10">Acyl-PO4 G3P acyltransferase</fullName>
    </alternativeName>
    <alternativeName>
        <fullName evidence="10">Acyl-phosphate--glycerol-3-phosphate acyltransferase</fullName>
    </alternativeName>
    <alternativeName>
        <fullName evidence="10">G3P acyltransferase</fullName>
        <shortName evidence="10">GPAT</shortName>
        <ecNumber evidence="10">2.3.1.275</ecNumber>
    </alternativeName>
    <alternativeName>
        <fullName evidence="10">Lysophosphatidic acid synthase</fullName>
        <shortName evidence="10">LPA synthase</shortName>
    </alternativeName>
</protein>
<feature type="transmembrane region" description="Helical" evidence="10">
    <location>
        <begin position="52"/>
        <end position="72"/>
    </location>
</feature>
<dbReference type="PANTHER" id="PTHR30309">
    <property type="entry name" value="INNER MEMBRANE PROTEIN YGIH"/>
    <property type="match status" value="1"/>
</dbReference>
<comment type="similarity">
    <text evidence="10">Belongs to the PlsY family.</text>
</comment>
<feature type="transmembrane region" description="Helical" evidence="10">
    <location>
        <begin position="6"/>
        <end position="23"/>
    </location>
</feature>
<evidence type="ECO:0000256" key="9">
    <source>
        <dbReference type="ARBA" id="ARBA00023264"/>
    </source>
</evidence>
<dbReference type="InterPro" id="IPR003811">
    <property type="entry name" value="G3P_acylTferase_PlsY"/>
</dbReference>
<dbReference type="AlphaFoldDB" id="A0A2H0MNY9"/>
<evidence type="ECO:0000256" key="8">
    <source>
        <dbReference type="ARBA" id="ARBA00023209"/>
    </source>
</evidence>
<evidence type="ECO:0000256" key="1">
    <source>
        <dbReference type="ARBA" id="ARBA00022475"/>
    </source>
</evidence>
<keyword evidence="5 10" id="KW-1133">Transmembrane helix</keyword>
<keyword evidence="3 10" id="KW-0808">Transferase</keyword>
<comment type="catalytic activity">
    <reaction evidence="10">
        <text>an acyl phosphate + sn-glycerol 3-phosphate = a 1-acyl-sn-glycero-3-phosphate + phosphate</text>
        <dbReference type="Rhea" id="RHEA:34075"/>
        <dbReference type="ChEBI" id="CHEBI:43474"/>
        <dbReference type="ChEBI" id="CHEBI:57597"/>
        <dbReference type="ChEBI" id="CHEBI:57970"/>
        <dbReference type="ChEBI" id="CHEBI:59918"/>
        <dbReference type="EC" id="2.3.1.275"/>
    </reaction>
</comment>
<dbReference type="Proteomes" id="UP000229381">
    <property type="component" value="Unassembled WGS sequence"/>
</dbReference>
<gene>
    <name evidence="10 11" type="primary">plsY</name>
    <name evidence="11" type="ORF">COV64_01520</name>
</gene>
<evidence type="ECO:0000256" key="10">
    <source>
        <dbReference type="HAMAP-Rule" id="MF_01043"/>
    </source>
</evidence>
<name>A0A2H0MNY9_9BACT</name>
<evidence type="ECO:0000256" key="2">
    <source>
        <dbReference type="ARBA" id="ARBA00022516"/>
    </source>
</evidence>
<dbReference type="HAMAP" id="MF_01043">
    <property type="entry name" value="PlsY"/>
    <property type="match status" value="1"/>
</dbReference>
<comment type="function">
    <text evidence="10">Catalyzes the transfer of an acyl group from acyl-phosphate (acyl-PO(4)) to glycerol-3-phosphate (G3P) to form lysophosphatidic acid (LPA). This enzyme utilizes acyl-phosphate as fatty acyl donor, but not acyl-CoA or acyl-ACP.</text>
</comment>
<dbReference type="EC" id="2.3.1.275" evidence="10"/>
<dbReference type="Pfam" id="PF02660">
    <property type="entry name" value="G3P_acyltransf"/>
    <property type="match status" value="1"/>
</dbReference>
<sequence length="204" mass="22610">MTNLILLIIFGYLLGSTPFGYLISKAKGIDIRKVGSGNIGGTNVIRAFGIKWGLLVVVLDILKAVIPVYLAIRILPLDWQIAACAITPILGHVFPIWLNFKGGKGVASTFGVLLILLGWQGLLVLILIQVLILASVKIMSFSSLTMASFIPLVICFFSYSLPFYVLGIALAVLIWWSHRENLIRIKEDREPKFRFKETISQHGE</sequence>
<keyword evidence="1 10" id="KW-1003">Cell membrane</keyword>
<dbReference type="GO" id="GO:0008654">
    <property type="term" value="P:phospholipid biosynthetic process"/>
    <property type="evidence" value="ECO:0007669"/>
    <property type="project" value="UniProtKB-UniRule"/>
</dbReference>
<keyword evidence="11" id="KW-0012">Acyltransferase</keyword>
<dbReference type="PANTHER" id="PTHR30309:SF0">
    <property type="entry name" value="GLYCEROL-3-PHOSPHATE ACYLTRANSFERASE-RELATED"/>
    <property type="match status" value="1"/>
</dbReference>
<evidence type="ECO:0000256" key="4">
    <source>
        <dbReference type="ARBA" id="ARBA00022692"/>
    </source>
</evidence>
<organism evidence="11 12">
    <name type="scientific">Candidatus Nealsonbacteria bacterium CG11_big_fil_rev_8_21_14_0_20_39_9</name>
    <dbReference type="NCBI Taxonomy" id="1974715"/>
    <lineage>
        <taxon>Bacteria</taxon>
        <taxon>Candidatus Nealsoniibacteriota</taxon>
    </lineage>
</organism>
<reference evidence="11 12" key="1">
    <citation type="submission" date="2017-09" db="EMBL/GenBank/DDBJ databases">
        <title>Depth-based differentiation of microbial function through sediment-hosted aquifers and enrichment of novel symbionts in the deep terrestrial subsurface.</title>
        <authorList>
            <person name="Probst A.J."/>
            <person name="Ladd B."/>
            <person name="Jarett J.K."/>
            <person name="Geller-Mcgrath D.E."/>
            <person name="Sieber C.M."/>
            <person name="Emerson J.B."/>
            <person name="Anantharaman K."/>
            <person name="Thomas B.C."/>
            <person name="Malmstrom R."/>
            <person name="Stieglmeier M."/>
            <person name="Klingl A."/>
            <person name="Woyke T."/>
            <person name="Ryan C.M."/>
            <person name="Banfield J.F."/>
        </authorList>
    </citation>
    <scope>NUCLEOTIDE SEQUENCE [LARGE SCALE GENOMIC DNA]</scope>
    <source>
        <strain evidence="11">CG11_big_fil_rev_8_21_14_0_20_39_9</strain>
    </source>
</reference>
<proteinExistence type="inferred from homology"/>
<comment type="subcellular location">
    <subcellularLocation>
        <location evidence="10">Cell membrane</location>
        <topology evidence="10">Multi-pass membrane protein</topology>
    </subcellularLocation>
</comment>
<comment type="subunit">
    <text evidence="10">Probably interacts with PlsX.</text>
</comment>
<keyword evidence="2 10" id="KW-0444">Lipid biosynthesis</keyword>
<dbReference type="EMBL" id="PCWI01000035">
    <property type="protein sequence ID" value="PIQ98388.1"/>
    <property type="molecule type" value="Genomic_DNA"/>
</dbReference>
<feature type="transmembrane region" description="Helical" evidence="10">
    <location>
        <begin position="78"/>
        <end position="98"/>
    </location>
</feature>
<dbReference type="GO" id="GO:0005886">
    <property type="term" value="C:plasma membrane"/>
    <property type="evidence" value="ECO:0007669"/>
    <property type="project" value="UniProtKB-SubCell"/>
</dbReference>
<feature type="transmembrane region" description="Helical" evidence="10">
    <location>
        <begin position="110"/>
        <end position="136"/>
    </location>
</feature>
<dbReference type="GO" id="GO:0043772">
    <property type="term" value="F:acyl-phosphate glycerol-3-phosphate acyltransferase activity"/>
    <property type="evidence" value="ECO:0007669"/>
    <property type="project" value="UniProtKB-UniRule"/>
</dbReference>
<evidence type="ECO:0000256" key="7">
    <source>
        <dbReference type="ARBA" id="ARBA00023136"/>
    </source>
</evidence>
<evidence type="ECO:0000313" key="12">
    <source>
        <dbReference type="Proteomes" id="UP000229381"/>
    </source>
</evidence>
<dbReference type="UniPathway" id="UPA00085"/>
<accession>A0A2H0MNY9</accession>
<dbReference type="SMART" id="SM01207">
    <property type="entry name" value="G3P_acyltransf"/>
    <property type="match status" value="1"/>
</dbReference>
<evidence type="ECO:0000256" key="6">
    <source>
        <dbReference type="ARBA" id="ARBA00023098"/>
    </source>
</evidence>
<comment type="pathway">
    <text evidence="10">Lipid metabolism; phospholipid metabolism.</text>
</comment>
<comment type="caution">
    <text evidence="11">The sequence shown here is derived from an EMBL/GenBank/DDBJ whole genome shotgun (WGS) entry which is preliminary data.</text>
</comment>
<keyword evidence="9 10" id="KW-1208">Phospholipid metabolism</keyword>
<evidence type="ECO:0000313" key="11">
    <source>
        <dbReference type="EMBL" id="PIQ98388.1"/>
    </source>
</evidence>
<keyword evidence="4 10" id="KW-0812">Transmembrane</keyword>
<dbReference type="NCBIfam" id="TIGR00023">
    <property type="entry name" value="glycerol-3-phosphate 1-O-acyltransferase PlsY"/>
    <property type="match status" value="1"/>
</dbReference>